<feature type="region of interest" description="Disordered" evidence="1">
    <location>
        <begin position="61"/>
        <end position="122"/>
    </location>
</feature>
<dbReference type="Proteomes" id="UP001469553">
    <property type="component" value="Unassembled WGS sequence"/>
</dbReference>
<evidence type="ECO:0008006" key="4">
    <source>
        <dbReference type="Google" id="ProtNLM"/>
    </source>
</evidence>
<dbReference type="SUPFAM" id="SSF47769">
    <property type="entry name" value="SAM/Pointed domain"/>
    <property type="match status" value="1"/>
</dbReference>
<accession>A0ABV0YTL0</accession>
<dbReference type="EMBL" id="JAHRIP010041777">
    <property type="protein sequence ID" value="MEQ2297190.1"/>
    <property type="molecule type" value="Genomic_DNA"/>
</dbReference>
<feature type="compositionally biased region" description="Polar residues" evidence="1">
    <location>
        <begin position="78"/>
        <end position="87"/>
    </location>
</feature>
<gene>
    <name evidence="2" type="ORF">AMECASPLE_032281</name>
</gene>
<dbReference type="Gene3D" id="1.10.150.50">
    <property type="entry name" value="Transcription Factor, Ets-1"/>
    <property type="match status" value="1"/>
</dbReference>
<dbReference type="InterPro" id="IPR013761">
    <property type="entry name" value="SAM/pointed_sf"/>
</dbReference>
<reference evidence="2 3" key="1">
    <citation type="submission" date="2021-06" db="EMBL/GenBank/DDBJ databases">
        <authorList>
            <person name="Palmer J.M."/>
        </authorList>
    </citation>
    <scope>NUCLEOTIDE SEQUENCE [LARGE SCALE GENOMIC DNA]</scope>
    <source>
        <strain evidence="2 3">AS_MEX2019</strain>
        <tissue evidence="2">Muscle</tissue>
    </source>
</reference>
<evidence type="ECO:0000313" key="2">
    <source>
        <dbReference type="EMBL" id="MEQ2297190.1"/>
    </source>
</evidence>
<evidence type="ECO:0000256" key="1">
    <source>
        <dbReference type="SAM" id="MobiDB-lite"/>
    </source>
</evidence>
<name>A0ABV0YTL0_9TELE</name>
<organism evidence="2 3">
    <name type="scientific">Ameca splendens</name>
    <dbReference type="NCBI Taxonomy" id="208324"/>
    <lineage>
        <taxon>Eukaryota</taxon>
        <taxon>Metazoa</taxon>
        <taxon>Chordata</taxon>
        <taxon>Craniata</taxon>
        <taxon>Vertebrata</taxon>
        <taxon>Euteleostomi</taxon>
        <taxon>Actinopterygii</taxon>
        <taxon>Neopterygii</taxon>
        <taxon>Teleostei</taxon>
        <taxon>Neoteleostei</taxon>
        <taxon>Acanthomorphata</taxon>
        <taxon>Ovalentaria</taxon>
        <taxon>Atherinomorphae</taxon>
        <taxon>Cyprinodontiformes</taxon>
        <taxon>Goodeidae</taxon>
        <taxon>Ameca</taxon>
    </lineage>
</organism>
<feature type="non-terminal residue" evidence="2">
    <location>
        <position position="122"/>
    </location>
</feature>
<sequence>MDDFVRKILNDWGLNEWIGTFEDGGINMENLYCLEDQDIEKLISKVGPRALFRKQLKLLKEQQNTNDSDTKDIVPFSKQVQKNTTAQAELLPSKCERGKRKLDQEETNKGQPRAKQCRRSMS</sequence>
<protein>
    <recommendedName>
        <fullName evidence="4">SAM domain-containing protein</fullName>
    </recommendedName>
</protein>
<evidence type="ECO:0000313" key="3">
    <source>
        <dbReference type="Proteomes" id="UP001469553"/>
    </source>
</evidence>
<proteinExistence type="predicted"/>
<keyword evidence="3" id="KW-1185">Reference proteome</keyword>
<comment type="caution">
    <text evidence="2">The sequence shown here is derived from an EMBL/GenBank/DDBJ whole genome shotgun (WGS) entry which is preliminary data.</text>
</comment>